<dbReference type="RefSeq" id="WP_221033132.1">
    <property type="nucleotide sequence ID" value="NZ_CP139781.1"/>
</dbReference>
<keyword evidence="1" id="KW-0732">Signal</keyword>
<feature type="domain" description="SsuA/THI5-like" evidence="2">
    <location>
        <begin position="46"/>
        <end position="258"/>
    </location>
</feature>
<gene>
    <name evidence="3" type="ORF">K1X11_005690</name>
</gene>
<dbReference type="Gene3D" id="3.40.190.10">
    <property type="entry name" value="Periplasmic binding protein-like II"/>
    <property type="match status" value="2"/>
</dbReference>
<dbReference type="Pfam" id="PF09084">
    <property type="entry name" value="NMT1"/>
    <property type="match status" value="1"/>
</dbReference>
<dbReference type="InterPro" id="IPR027939">
    <property type="entry name" value="NMT1/THI5"/>
</dbReference>
<feature type="chain" id="PRO_5045781107" evidence="1">
    <location>
        <begin position="27"/>
        <end position="329"/>
    </location>
</feature>
<dbReference type="EMBL" id="CP139781">
    <property type="protein sequence ID" value="WRQ88889.1"/>
    <property type="molecule type" value="Genomic_DNA"/>
</dbReference>
<dbReference type="PROSITE" id="PS51257">
    <property type="entry name" value="PROKAR_LIPOPROTEIN"/>
    <property type="match status" value="1"/>
</dbReference>
<evidence type="ECO:0000313" key="3">
    <source>
        <dbReference type="EMBL" id="WRQ88889.1"/>
    </source>
</evidence>
<feature type="signal peptide" evidence="1">
    <location>
        <begin position="1"/>
        <end position="26"/>
    </location>
</feature>
<dbReference type="InterPro" id="IPR015168">
    <property type="entry name" value="SsuA/THI5"/>
</dbReference>
<keyword evidence="4" id="KW-1185">Reference proteome</keyword>
<evidence type="ECO:0000259" key="2">
    <source>
        <dbReference type="Pfam" id="PF09084"/>
    </source>
</evidence>
<protein>
    <submittedName>
        <fullName evidence="3">ABC transporter substrate-binding protein</fullName>
    </submittedName>
</protein>
<accession>A0ABZ1CB16</accession>
<reference evidence="3 4" key="1">
    <citation type="submission" date="2021-08" db="EMBL/GenBank/DDBJ databases">
        <authorList>
            <person name="Zhang D."/>
            <person name="Zhang A."/>
            <person name="Wang L."/>
        </authorList>
    </citation>
    <scope>NUCLEOTIDE SEQUENCE [LARGE SCALE GENOMIC DNA]</scope>
    <source>
        <strain evidence="3 4">WL0086</strain>
    </source>
</reference>
<dbReference type="PANTHER" id="PTHR31528">
    <property type="entry name" value="4-AMINO-5-HYDROXYMETHYL-2-METHYLPYRIMIDINE PHOSPHATE SYNTHASE THI11-RELATED"/>
    <property type="match status" value="1"/>
</dbReference>
<dbReference type="SUPFAM" id="SSF53850">
    <property type="entry name" value="Periplasmic binding protein-like II"/>
    <property type="match status" value="1"/>
</dbReference>
<sequence>MSALRFRRTVALLAVGALALSSCLHAEAEADELQPVQFNPGWFPSAQFAGVFVAIDAGLMTEAGLAVTEGTFAYGQNSTALLQQDLTTPTLATIEGYILLQKLDRGDDLVALAPMLRESPAGVMSLAESNITSAADFAHQPIGVHAYADALFHWFATAAGGLSEDEINFVRVEDDIADLLSGHVVAMQGYASEEYVRLQSAAAPRETRFISFAALGFRSYSEILYTSRDQWEQHGPVLQRFVQAVRAGWELAYREPELAVKAVAQRRGPDADPEHIAAALQALRPYVLGDDGHALPPMDADLWRNLQTIASEIGLIQNTPADPTTWLAP</sequence>
<proteinExistence type="predicted"/>
<evidence type="ECO:0000313" key="4">
    <source>
        <dbReference type="Proteomes" id="UP000738431"/>
    </source>
</evidence>
<dbReference type="Proteomes" id="UP000738431">
    <property type="component" value="Chromosome"/>
</dbReference>
<organism evidence="3 4">
    <name type="scientific">Actomonas aquatica</name>
    <dbReference type="NCBI Taxonomy" id="2866162"/>
    <lineage>
        <taxon>Bacteria</taxon>
        <taxon>Pseudomonadati</taxon>
        <taxon>Verrucomicrobiota</taxon>
        <taxon>Opitutia</taxon>
        <taxon>Opitutales</taxon>
        <taxon>Opitutaceae</taxon>
        <taxon>Actomonas</taxon>
    </lineage>
</organism>
<reference evidence="3 4" key="2">
    <citation type="submission" date="2023-12" db="EMBL/GenBank/DDBJ databases">
        <title>Description of an unclassified Opitutus bacterium of Verrucomicrobiota.</title>
        <authorList>
            <person name="Zhang D.-F."/>
        </authorList>
    </citation>
    <scope>NUCLEOTIDE SEQUENCE [LARGE SCALE GENOMIC DNA]</scope>
    <source>
        <strain evidence="3 4">WL0086</strain>
    </source>
</reference>
<evidence type="ECO:0000256" key="1">
    <source>
        <dbReference type="SAM" id="SignalP"/>
    </source>
</evidence>
<name>A0ABZ1CB16_9BACT</name>
<dbReference type="PANTHER" id="PTHR31528:SF3">
    <property type="entry name" value="THIAMINE BIOSYNTHESIS PROTEIN HI_0357-RELATED"/>
    <property type="match status" value="1"/>
</dbReference>